<keyword evidence="4" id="KW-1003">Cell membrane</keyword>
<evidence type="ECO:0000256" key="6">
    <source>
        <dbReference type="ARBA" id="ARBA00022989"/>
    </source>
</evidence>
<evidence type="ECO:0000256" key="2">
    <source>
        <dbReference type="ARBA" id="ARBA00007935"/>
    </source>
</evidence>
<keyword evidence="6 9" id="KW-1133">Transmembrane helix</keyword>
<name>A0ABQ3NYQ3_STRVG</name>
<dbReference type="Proteomes" id="UP000660554">
    <property type="component" value="Unassembled WGS sequence"/>
</dbReference>
<keyword evidence="3" id="KW-0813">Transport</keyword>
<dbReference type="SUPFAM" id="SSF81345">
    <property type="entry name" value="ABC transporter involved in vitamin B12 uptake, BtuC"/>
    <property type="match status" value="1"/>
</dbReference>
<comment type="caution">
    <text evidence="10">The sequence shown here is derived from an EMBL/GenBank/DDBJ whole genome shotgun (WGS) entry which is preliminary data.</text>
</comment>
<feature type="region of interest" description="Disordered" evidence="8">
    <location>
        <begin position="87"/>
        <end position="107"/>
    </location>
</feature>
<dbReference type="EMBL" id="BNDV01000017">
    <property type="protein sequence ID" value="GHI17905.1"/>
    <property type="molecule type" value="Genomic_DNA"/>
</dbReference>
<accession>A0ABQ3NYQ3</accession>
<feature type="compositionally biased region" description="Basic residues" evidence="8">
    <location>
        <begin position="17"/>
        <end position="29"/>
    </location>
</feature>
<feature type="transmembrane region" description="Helical" evidence="9">
    <location>
        <begin position="63"/>
        <end position="85"/>
    </location>
</feature>
<feature type="compositionally biased region" description="Pro residues" evidence="8">
    <location>
        <begin position="95"/>
        <end position="107"/>
    </location>
</feature>
<evidence type="ECO:0000313" key="10">
    <source>
        <dbReference type="EMBL" id="GHI17905.1"/>
    </source>
</evidence>
<protein>
    <submittedName>
        <fullName evidence="10">Uncharacterized protein</fullName>
    </submittedName>
</protein>
<keyword evidence="11" id="KW-1185">Reference proteome</keyword>
<comment type="subcellular location">
    <subcellularLocation>
        <location evidence="1">Cell membrane</location>
        <topology evidence="1">Multi-pass membrane protein</topology>
    </subcellularLocation>
</comment>
<sequence length="107" mass="11340">MRLRTGRSSRPSPPRSPSRRPRAWRSARTHRPRRVFDIVLGGLTGDRPTGAFASIVWDVRMPRILLGAVVGAGLAVAGTVLQALVRTSSPTPSCSGPPPGPPPEPSS</sequence>
<evidence type="ECO:0000256" key="9">
    <source>
        <dbReference type="SAM" id="Phobius"/>
    </source>
</evidence>
<keyword evidence="7 9" id="KW-0472">Membrane</keyword>
<comment type="similarity">
    <text evidence="2">Belongs to the binding-protein-dependent transport system permease family. FecCD subfamily.</text>
</comment>
<dbReference type="Pfam" id="PF01032">
    <property type="entry name" value="FecCD"/>
    <property type="match status" value="1"/>
</dbReference>
<evidence type="ECO:0000256" key="5">
    <source>
        <dbReference type="ARBA" id="ARBA00022692"/>
    </source>
</evidence>
<evidence type="ECO:0000256" key="1">
    <source>
        <dbReference type="ARBA" id="ARBA00004651"/>
    </source>
</evidence>
<keyword evidence="5 9" id="KW-0812">Transmembrane</keyword>
<reference evidence="11" key="1">
    <citation type="submission" date="2020-09" db="EMBL/GenBank/DDBJ databases">
        <title>Whole genome shotgun sequence of Streptomyces cinnamonensis NBRC 15873.</title>
        <authorList>
            <person name="Komaki H."/>
            <person name="Tamura T."/>
        </authorList>
    </citation>
    <scope>NUCLEOTIDE SEQUENCE [LARGE SCALE GENOMIC DNA]</scope>
    <source>
        <strain evidence="11">NBRC 15873</strain>
    </source>
</reference>
<dbReference type="Gene3D" id="1.10.3470.10">
    <property type="entry name" value="ABC transporter involved in vitamin B12 uptake, BtuC"/>
    <property type="match status" value="1"/>
</dbReference>
<evidence type="ECO:0000313" key="11">
    <source>
        <dbReference type="Proteomes" id="UP000660554"/>
    </source>
</evidence>
<evidence type="ECO:0000256" key="4">
    <source>
        <dbReference type="ARBA" id="ARBA00022475"/>
    </source>
</evidence>
<evidence type="ECO:0000256" key="7">
    <source>
        <dbReference type="ARBA" id="ARBA00023136"/>
    </source>
</evidence>
<gene>
    <name evidence="10" type="ORF">Scinn_73680</name>
</gene>
<feature type="region of interest" description="Disordered" evidence="8">
    <location>
        <begin position="1"/>
        <end position="29"/>
    </location>
</feature>
<dbReference type="InterPro" id="IPR000522">
    <property type="entry name" value="ABC_transptr_permease_BtuC"/>
</dbReference>
<proteinExistence type="inferred from homology"/>
<organism evidence="10 11">
    <name type="scientific">Streptomyces virginiae</name>
    <name type="common">Streptomyces cinnamonensis</name>
    <dbReference type="NCBI Taxonomy" id="1961"/>
    <lineage>
        <taxon>Bacteria</taxon>
        <taxon>Bacillati</taxon>
        <taxon>Actinomycetota</taxon>
        <taxon>Actinomycetes</taxon>
        <taxon>Kitasatosporales</taxon>
        <taxon>Streptomycetaceae</taxon>
        <taxon>Streptomyces</taxon>
    </lineage>
</organism>
<evidence type="ECO:0000256" key="8">
    <source>
        <dbReference type="SAM" id="MobiDB-lite"/>
    </source>
</evidence>
<dbReference type="InterPro" id="IPR037294">
    <property type="entry name" value="ABC_BtuC-like"/>
</dbReference>
<evidence type="ECO:0000256" key="3">
    <source>
        <dbReference type="ARBA" id="ARBA00022448"/>
    </source>
</evidence>